<feature type="chain" id="PRO_5038055070" evidence="1">
    <location>
        <begin position="32"/>
        <end position="132"/>
    </location>
</feature>
<sequence>MRPTHRLAAKIAAVALVAAGSLIALQPGASAAPTHAMTSVSTQSAAAVTGSVTIRLSVGGSITIPGAQLSVGTTVDTGVQVSAVSAVTNNTDATLEFSGGGSASITVAPGISADVSALGSGTLKITVDQDVF</sequence>
<reference evidence="2" key="1">
    <citation type="journal article" date="2014" name="Int. J. Syst. Evol. Microbiol.">
        <title>Complete genome sequence of Corynebacterium casei LMG S-19264T (=DSM 44701T), isolated from a smear-ripened cheese.</title>
        <authorList>
            <consortium name="US DOE Joint Genome Institute (JGI-PGF)"/>
            <person name="Walter F."/>
            <person name="Albersmeier A."/>
            <person name="Kalinowski J."/>
            <person name="Ruckert C."/>
        </authorList>
    </citation>
    <scope>NUCLEOTIDE SEQUENCE</scope>
    <source>
        <strain evidence="2">JCM 4346</strain>
    </source>
</reference>
<evidence type="ECO:0000256" key="1">
    <source>
        <dbReference type="SAM" id="SignalP"/>
    </source>
</evidence>
<gene>
    <name evidence="2" type="ORF">GCM10010251_70560</name>
</gene>
<keyword evidence="1" id="KW-0732">Signal</keyword>
<name>A0A918FJV6_9ACTN</name>
<keyword evidence="3" id="KW-1185">Reference proteome</keyword>
<dbReference type="AlphaFoldDB" id="A0A918FJV6"/>
<evidence type="ECO:0000313" key="2">
    <source>
        <dbReference type="EMBL" id="GGR43396.1"/>
    </source>
</evidence>
<comment type="caution">
    <text evidence="2">The sequence shown here is derived from an EMBL/GenBank/DDBJ whole genome shotgun (WGS) entry which is preliminary data.</text>
</comment>
<dbReference type="EMBL" id="BMSX01000020">
    <property type="protein sequence ID" value="GGR43396.1"/>
    <property type="molecule type" value="Genomic_DNA"/>
</dbReference>
<organism evidence="2 3">
    <name type="scientific">Streptomyces aurantiogriseus</name>
    <dbReference type="NCBI Taxonomy" id="66870"/>
    <lineage>
        <taxon>Bacteria</taxon>
        <taxon>Bacillati</taxon>
        <taxon>Actinomycetota</taxon>
        <taxon>Actinomycetes</taxon>
        <taxon>Kitasatosporales</taxon>
        <taxon>Streptomycetaceae</taxon>
        <taxon>Streptomyces</taxon>
    </lineage>
</organism>
<dbReference type="Proteomes" id="UP000658320">
    <property type="component" value="Unassembled WGS sequence"/>
</dbReference>
<dbReference type="RefSeq" id="WP_189942036.1">
    <property type="nucleotide sequence ID" value="NZ_BMSX01000020.1"/>
</dbReference>
<feature type="signal peptide" evidence="1">
    <location>
        <begin position="1"/>
        <end position="31"/>
    </location>
</feature>
<evidence type="ECO:0000313" key="3">
    <source>
        <dbReference type="Proteomes" id="UP000658320"/>
    </source>
</evidence>
<proteinExistence type="predicted"/>
<accession>A0A918FJV6</accession>
<protein>
    <submittedName>
        <fullName evidence="2">Uncharacterized protein</fullName>
    </submittedName>
</protein>
<reference evidence="2" key="2">
    <citation type="submission" date="2020-09" db="EMBL/GenBank/DDBJ databases">
        <authorList>
            <person name="Sun Q."/>
            <person name="Ohkuma M."/>
        </authorList>
    </citation>
    <scope>NUCLEOTIDE SEQUENCE</scope>
    <source>
        <strain evidence="2">JCM 4346</strain>
    </source>
</reference>